<keyword evidence="3" id="KW-1185">Reference proteome</keyword>
<dbReference type="Proteomes" id="UP000299102">
    <property type="component" value="Unassembled WGS sequence"/>
</dbReference>
<proteinExistence type="predicted"/>
<dbReference type="AlphaFoldDB" id="A0A4C1YZ14"/>
<organism evidence="2 3">
    <name type="scientific">Eumeta variegata</name>
    <name type="common">Bagworm moth</name>
    <name type="synonym">Eumeta japonica</name>
    <dbReference type="NCBI Taxonomy" id="151549"/>
    <lineage>
        <taxon>Eukaryota</taxon>
        <taxon>Metazoa</taxon>
        <taxon>Ecdysozoa</taxon>
        <taxon>Arthropoda</taxon>
        <taxon>Hexapoda</taxon>
        <taxon>Insecta</taxon>
        <taxon>Pterygota</taxon>
        <taxon>Neoptera</taxon>
        <taxon>Endopterygota</taxon>
        <taxon>Lepidoptera</taxon>
        <taxon>Glossata</taxon>
        <taxon>Ditrysia</taxon>
        <taxon>Tineoidea</taxon>
        <taxon>Psychidae</taxon>
        <taxon>Oiketicinae</taxon>
        <taxon>Eumeta</taxon>
    </lineage>
</organism>
<evidence type="ECO:0000313" key="3">
    <source>
        <dbReference type="Proteomes" id="UP000299102"/>
    </source>
</evidence>
<evidence type="ECO:0000313" key="2">
    <source>
        <dbReference type="EMBL" id="GBP81318.1"/>
    </source>
</evidence>
<gene>
    <name evidence="2" type="ORF">EVAR_53712_1</name>
</gene>
<dbReference type="EMBL" id="BGZK01001506">
    <property type="protein sequence ID" value="GBP81318.1"/>
    <property type="molecule type" value="Genomic_DNA"/>
</dbReference>
<feature type="compositionally biased region" description="Basic residues" evidence="1">
    <location>
        <begin position="12"/>
        <end position="25"/>
    </location>
</feature>
<evidence type="ECO:0000256" key="1">
    <source>
        <dbReference type="SAM" id="MobiDB-lite"/>
    </source>
</evidence>
<feature type="compositionally biased region" description="Polar residues" evidence="1">
    <location>
        <begin position="28"/>
        <end position="37"/>
    </location>
</feature>
<feature type="region of interest" description="Disordered" evidence="1">
    <location>
        <begin position="1"/>
        <end position="99"/>
    </location>
</feature>
<sequence>MVPPHTSPMTSRVKKCCSRTRRRARPVTTKSAAQRTPSLIKVPYPKGKKRDPITKTPLSVRPSKSSGVRVGDEDWEGKDRERHGARERSRAKAQKRNCQ</sequence>
<feature type="compositionally biased region" description="Basic and acidic residues" evidence="1">
    <location>
        <begin position="77"/>
        <end position="90"/>
    </location>
</feature>
<comment type="caution">
    <text evidence="2">The sequence shown here is derived from an EMBL/GenBank/DDBJ whole genome shotgun (WGS) entry which is preliminary data.</text>
</comment>
<accession>A0A4C1YZ14</accession>
<name>A0A4C1YZ14_EUMVA</name>
<protein>
    <submittedName>
        <fullName evidence="2">Uncharacterized protein</fullName>
    </submittedName>
</protein>
<reference evidence="2 3" key="1">
    <citation type="journal article" date="2019" name="Commun. Biol.">
        <title>The bagworm genome reveals a unique fibroin gene that provides high tensile strength.</title>
        <authorList>
            <person name="Kono N."/>
            <person name="Nakamura H."/>
            <person name="Ohtoshi R."/>
            <person name="Tomita M."/>
            <person name="Numata K."/>
            <person name="Arakawa K."/>
        </authorList>
    </citation>
    <scope>NUCLEOTIDE SEQUENCE [LARGE SCALE GENOMIC DNA]</scope>
</reference>